<dbReference type="InterPro" id="IPR016193">
    <property type="entry name" value="Cytidine_deaminase-like"/>
</dbReference>
<accession>A0AB34JBC7</accession>
<dbReference type="EMBL" id="JBGBPQ010000010">
    <property type="protein sequence ID" value="KAL1518861.1"/>
    <property type="molecule type" value="Genomic_DNA"/>
</dbReference>
<evidence type="ECO:0008006" key="4">
    <source>
        <dbReference type="Google" id="ProtNLM"/>
    </source>
</evidence>
<feature type="compositionally biased region" description="Basic and acidic residues" evidence="1">
    <location>
        <begin position="17"/>
        <end position="27"/>
    </location>
</feature>
<dbReference type="GO" id="GO:0003824">
    <property type="term" value="F:catalytic activity"/>
    <property type="evidence" value="ECO:0007669"/>
    <property type="project" value="InterPro"/>
</dbReference>
<dbReference type="Gene3D" id="3.40.140.10">
    <property type="entry name" value="Cytidine Deaminase, domain 2"/>
    <property type="match status" value="1"/>
</dbReference>
<sequence>MGGSRASLRREKRKAKANGDAHPPKRVKACEVDGAPSLPAAAAVVLERARAVDSAASPLSSAREWQIPTPTPDTDDALLAALHMAVEQAATIHGRKYRYGALLIAGEDHVPLKSGSNKKPFLRDNIHAEMSVLKGCPRPAGKDMLIARLAPCAPEPGRDSESESFSSKPERRKILNARPCERCEAKMVSKGIRRCYFTINASSIGVLEYNPDS</sequence>
<dbReference type="Proteomes" id="UP001515480">
    <property type="component" value="Unassembled WGS sequence"/>
</dbReference>
<evidence type="ECO:0000256" key="1">
    <source>
        <dbReference type="SAM" id="MobiDB-lite"/>
    </source>
</evidence>
<dbReference type="AlphaFoldDB" id="A0AB34JBC7"/>
<feature type="region of interest" description="Disordered" evidence="1">
    <location>
        <begin position="1"/>
        <end position="27"/>
    </location>
</feature>
<keyword evidence="3" id="KW-1185">Reference proteome</keyword>
<comment type="caution">
    <text evidence="2">The sequence shown here is derived from an EMBL/GenBank/DDBJ whole genome shotgun (WGS) entry which is preliminary data.</text>
</comment>
<evidence type="ECO:0000313" key="3">
    <source>
        <dbReference type="Proteomes" id="UP001515480"/>
    </source>
</evidence>
<name>A0AB34JBC7_PRYPA</name>
<proteinExistence type="predicted"/>
<reference evidence="2 3" key="1">
    <citation type="journal article" date="2024" name="Science">
        <title>Giant polyketide synthase enzymes in the biosynthesis of giant marine polyether toxins.</title>
        <authorList>
            <person name="Fallon T.R."/>
            <person name="Shende V.V."/>
            <person name="Wierzbicki I.H."/>
            <person name="Pendleton A.L."/>
            <person name="Watervoot N.F."/>
            <person name="Auber R.P."/>
            <person name="Gonzalez D.J."/>
            <person name="Wisecaver J.H."/>
            <person name="Moore B.S."/>
        </authorList>
    </citation>
    <scope>NUCLEOTIDE SEQUENCE [LARGE SCALE GENOMIC DNA]</scope>
    <source>
        <strain evidence="2 3">12B1</strain>
    </source>
</reference>
<gene>
    <name evidence="2" type="ORF">AB1Y20_003138</name>
</gene>
<dbReference type="SUPFAM" id="SSF53927">
    <property type="entry name" value="Cytidine deaminase-like"/>
    <property type="match status" value="1"/>
</dbReference>
<evidence type="ECO:0000313" key="2">
    <source>
        <dbReference type="EMBL" id="KAL1518861.1"/>
    </source>
</evidence>
<organism evidence="2 3">
    <name type="scientific">Prymnesium parvum</name>
    <name type="common">Toxic golden alga</name>
    <dbReference type="NCBI Taxonomy" id="97485"/>
    <lineage>
        <taxon>Eukaryota</taxon>
        <taxon>Haptista</taxon>
        <taxon>Haptophyta</taxon>
        <taxon>Prymnesiophyceae</taxon>
        <taxon>Prymnesiales</taxon>
        <taxon>Prymnesiaceae</taxon>
        <taxon>Prymnesium</taxon>
    </lineage>
</organism>
<protein>
    <recommendedName>
        <fullName evidence="4">CMP/dCMP-type deaminase domain-containing protein</fullName>
    </recommendedName>
</protein>